<keyword evidence="9" id="KW-0406">Ion transport</keyword>
<dbReference type="InterPro" id="IPR017478">
    <property type="entry name" value="Polysacc_export_EpsE"/>
</dbReference>
<feature type="domain" description="Polysaccharide export protein N-terminal" evidence="16">
    <location>
        <begin position="31"/>
        <end position="105"/>
    </location>
</feature>
<keyword evidence="8" id="KW-0625">Polysaccharide transport</keyword>
<keyword evidence="4" id="KW-1134">Transmembrane beta strand</keyword>
<dbReference type="InterPro" id="IPR003715">
    <property type="entry name" value="Poly_export_N"/>
</dbReference>
<dbReference type="Gene3D" id="3.10.560.10">
    <property type="entry name" value="Outer membrane lipoprotein wza domain like"/>
    <property type="match status" value="2"/>
</dbReference>
<evidence type="ECO:0000313" key="19">
    <source>
        <dbReference type="EMBL" id="MBG9390076.1"/>
    </source>
</evidence>
<dbReference type="Pfam" id="PF02563">
    <property type="entry name" value="Poly_export"/>
    <property type="match status" value="1"/>
</dbReference>
<evidence type="ECO:0000256" key="3">
    <source>
        <dbReference type="ARBA" id="ARBA00022448"/>
    </source>
</evidence>
<keyword evidence="11" id="KW-0472">Membrane</keyword>
<dbReference type="Pfam" id="PF10531">
    <property type="entry name" value="SLBB"/>
    <property type="match status" value="1"/>
</dbReference>
<proteinExistence type="inferred from homology"/>
<reference evidence="19" key="1">
    <citation type="submission" date="2020-11" db="EMBL/GenBank/DDBJ databases">
        <title>Bacterial whole genome sequence for Caenimonas sp. DR4.4.</title>
        <authorList>
            <person name="Le V."/>
            <person name="Ko S.-R."/>
            <person name="Ahn C.-Y."/>
            <person name="Oh H.-M."/>
        </authorList>
    </citation>
    <scope>NUCLEOTIDE SEQUENCE</scope>
    <source>
        <strain evidence="19">DR4.4</strain>
    </source>
</reference>
<evidence type="ECO:0000256" key="6">
    <source>
        <dbReference type="ARBA" id="ARBA00022692"/>
    </source>
</evidence>
<dbReference type="NCBIfam" id="TIGR03028">
    <property type="entry name" value="EpsE"/>
    <property type="match status" value="1"/>
</dbReference>
<dbReference type="InterPro" id="IPR054765">
    <property type="entry name" value="SLBB_dom"/>
</dbReference>
<comment type="caution">
    <text evidence="19">The sequence shown here is derived from an EMBL/GenBank/DDBJ whole genome shotgun (WGS) entry which is preliminary data.</text>
</comment>
<evidence type="ECO:0000259" key="16">
    <source>
        <dbReference type="Pfam" id="PF02563"/>
    </source>
</evidence>
<keyword evidence="5" id="KW-0762">Sugar transport</keyword>
<dbReference type="Pfam" id="PF22461">
    <property type="entry name" value="SLBB_2"/>
    <property type="match status" value="1"/>
</dbReference>
<dbReference type="PANTHER" id="PTHR33619">
    <property type="entry name" value="POLYSACCHARIDE EXPORT PROTEIN GFCE-RELATED"/>
    <property type="match status" value="1"/>
</dbReference>
<protein>
    <submittedName>
        <fullName evidence="19">Polysaccharide export protein EpsE</fullName>
    </submittedName>
</protein>
<evidence type="ECO:0000256" key="10">
    <source>
        <dbReference type="ARBA" id="ARBA00023114"/>
    </source>
</evidence>
<keyword evidence="3" id="KW-0813">Transport</keyword>
<keyword evidence="20" id="KW-1185">Reference proteome</keyword>
<keyword evidence="14" id="KW-0449">Lipoprotein</keyword>
<dbReference type="GO" id="GO:0006811">
    <property type="term" value="P:monoatomic ion transport"/>
    <property type="evidence" value="ECO:0007669"/>
    <property type="project" value="UniProtKB-KW"/>
</dbReference>
<dbReference type="EMBL" id="JADWYS010000001">
    <property type="protein sequence ID" value="MBG9390076.1"/>
    <property type="molecule type" value="Genomic_DNA"/>
</dbReference>
<dbReference type="Proteomes" id="UP000651050">
    <property type="component" value="Unassembled WGS sequence"/>
</dbReference>
<evidence type="ECO:0000256" key="8">
    <source>
        <dbReference type="ARBA" id="ARBA00023047"/>
    </source>
</evidence>
<dbReference type="GO" id="GO:0009279">
    <property type="term" value="C:cell outer membrane"/>
    <property type="evidence" value="ECO:0007669"/>
    <property type="project" value="UniProtKB-SubCell"/>
</dbReference>
<keyword evidence="6" id="KW-0812">Transmembrane</keyword>
<evidence type="ECO:0000259" key="17">
    <source>
        <dbReference type="Pfam" id="PF10531"/>
    </source>
</evidence>
<dbReference type="InterPro" id="IPR049712">
    <property type="entry name" value="Poly_export"/>
</dbReference>
<dbReference type="AlphaFoldDB" id="A0A931MIF5"/>
<keyword evidence="13" id="KW-0998">Cell outer membrane</keyword>
<dbReference type="GO" id="GO:0015288">
    <property type="term" value="F:porin activity"/>
    <property type="evidence" value="ECO:0007669"/>
    <property type="project" value="UniProtKB-KW"/>
</dbReference>
<feature type="chain" id="PRO_5036887231" evidence="15">
    <location>
        <begin position="23"/>
        <end position="271"/>
    </location>
</feature>
<evidence type="ECO:0000256" key="12">
    <source>
        <dbReference type="ARBA" id="ARBA00023139"/>
    </source>
</evidence>
<feature type="signal peptide" evidence="15">
    <location>
        <begin position="1"/>
        <end position="22"/>
    </location>
</feature>
<evidence type="ECO:0000313" key="20">
    <source>
        <dbReference type="Proteomes" id="UP000651050"/>
    </source>
</evidence>
<organism evidence="19 20">
    <name type="scientific">Caenimonas aquaedulcis</name>
    <dbReference type="NCBI Taxonomy" id="2793270"/>
    <lineage>
        <taxon>Bacteria</taxon>
        <taxon>Pseudomonadati</taxon>
        <taxon>Pseudomonadota</taxon>
        <taxon>Betaproteobacteria</taxon>
        <taxon>Burkholderiales</taxon>
        <taxon>Comamonadaceae</taxon>
        <taxon>Caenimonas</taxon>
    </lineage>
</organism>
<sequence>MSKLLQTILAVALAASAAVAGAQNAPKALASNDYKLGAGDTIKIQVYQNPDLSMEARVSESGSISYPLVGSVSVGGLTISDAEKKIAAALKQKDILKQPQVNINVAQVRGNQVSVVGQVNRPGRIPLETFNMRVSEVIAAAGGISPTGDETVVVSGMRNGQPFRKEVDLGAMNAGQQVDDVIIMSGDTISVNKAPTYYVYGEAQKPGAYKVERGMTVMQALAASGGPTPRGTTNRLKLTRTGPNGQQVEMQPRMNDVVQPGDVLFVRESLF</sequence>
<dbReference type="GO" id="GO:0015159">
    <property type="term" value="F:polysaccharide transmembrane transporter activity"/>
    <property type="evidence" value="ECO:0007669"/>
    <property type="project" value="InterPro"/>
</dbReference>
<evidence type="ECO:0000259" key="18">
    <source>
        <dbReference type="Pfam" id="PF22461"/>
    </source>
</evidence>
<evidence type="ECO:0000256" key="11">
    <source>
        <dbReference type="ARBA" id="ARBA00023136"/>
    </source>
</evidence>
<keyword evidence="7 15" id="KW-0732">Signal</keyword>
<evidence type="ECO:0000256" key="5">
    <source>
        <dbReference type="ARBA" id="ARBA00022597"/>
    </source>
</evidence>
<evidence type="ECO:0000256" key="14">
    <source>
        <dbReference type="ARBA" id="ARBA00023288"/>
    </source>
</evidence>
<evidence type="ECO:0000256" key="2">
    <source>
        <dbReference type="ARBA" id="ARBA00009450"/>
    </source>
</evidence>
<feature type="domain" description="Soluble ligand binding" evidence="17">
    <location>
        <begin position="197"/>
        <end position="246"/>
    </location>
</feature>
<evidence type="ECO:0000256" key="13">
    <source>
        <dbReference type="ARBA" id="ARBA00023237"/>
    </source>
</evidence>
<evidence type="ECO:0000256" key="9">
    <source>
        <dbReference type="ARBA" id="ARBA00023065"/>
    </source>
</evidence>
<dbReference type="PANTHER" id="PTHR33619:SF3">
    <property type="entry name" value="POLYSACCHARIDE EXPORT PROTEIN GFCE-RELATED"/>
    <property type="match status" value="1"/>
</dbReference>
<gene>
    <name evidence="19" type="primary">epsE</name>
    <name evidence="19" type="ORF">I5803_18755</name>
</gene>
<dbReference type="RefSeq" id="WP_196987836.1">
    <property type="nucleotide sequence ID" value="NZ_JADWYS010000001.1"/>
</dbReference>
<dbReference type="InterPro" id="IPR019554">
    <property type="entry name" value="Soluble_ligand-bd"/>
</dbReference>
<comment type="subcellular location">
    <subcellularLocation>
        <location evidence="1">Cell outer membrane</location>
        <topology evidence="1">Multi-pass membrane protein</topology>
    </subcellularLocation>
</comment>
<evidence type="ECO:0000256" key="7">
    <source>
        <dbReference type="ARBA" id="ARBA00022729"/>
    </source>
</evidence>
<accession>A0A931MIF5</accession>
<feature type="domain" description="SLBB" evidence="18">
    <location>
        <begin position="112"/>
        <end position="191"/>
    </location>
</feature>
<keyword evidence="10" id="KW-0626">Porin</keyword>
<dbReference type="GO" id="GO:0046930">
    <property type="term" value="C:pore complex"/>
    <property type="evidence" value="ECO:0007669"/>
    <property type="project" value="UniProtKB-KW"/>
</dbReference>
<name>A0A931MIF5_9BURK</name>
<evidence type="ECO:0000256" key="4">
    <source>
        <dbReference type="ARBA" id="ARBA00022452"/>
    </source>
</evidence>
<dbReference type="Gene3D" id="3.30.1950.10">
    <property type="entry name" value="wza like domain"/>
    <property type="match status" value="1"/>
</dbReference>
<evidence type="ECO:0000256" key="1">
    <source>
        <dbReference type="ARBA" id="ARBA00004571"/>
    </source>
</evidence>
<keyword evidence="12" id="KW-0564">Palmitate</keyword>
<evidence type="ECO:0000256" key="15">
    <source>
        <dbReference type="SAM" id="SignalP"/>
    </source>
</evidence>
<comment type="similarity">
    <text evidence="2">Belongs to the BexD/CtrA/VexA family.</text>
</comment>